<dbReference type="AlphaFoldDB" id="A0A9D2PP69"/>
<protein>
    <submittedName>
        <fullName evidence="2">Uncharacterized protein</fullName>
    </submittedName>
</protein>
<dbReference type="EMBL" id="DWVZ01000049">
    <property type="protein sequence ID" value="HJC62760.1"/>
    <property type="molecule type" value="Genomic_DNA"/>
</dbReference>
<comment type="caution">
    <text evidence="2">The sequence shown here is derived from an EMBL/GenBank/DDBJ whole genome shotgun (WGS) entry which is preliminary data.</text>
</comment>
<evidence type="ECO:0000256" key="1">
    <source>
        <dbReference type="SAM" id="Phobius"/>
    </source>
</evidence>
<evidence type="ECO:0000313" key="3">
    <source>
        <dbReference type="Proteomes" id="UP000823886"/>
    </source>
</evidence>
<evidence type="ECO:0000313" key="2">
    <source>
        <dbReference type="EMBL" id="HJC62760.1"/>
    </source>
</evidence>
<keyword evidence="1" id="KW-1133">Transmembrane helix</keyword>
<dbReference type="Proteomes" id="UP000823886">
    <property type="component" value="Unassembled WGS sequence"/>
</dbReference>
<keyword evidence="1" id="KW-0812">Transmembrane</keyword>
<name>A0A9D2PP69_9FIRM</name>
<organism evidence="2 3">
    <name type="scientific">Candidatus Blautia merdavium</name>
    <dbReference type="NCBI Taxonomy" id="2838494"/>
    <lineage>
        <taxon>Bacteria</taxon>
        <taxon>Bacillati</taxon>
        <taxon>Bacillota</taxon>
        <taxon>Clostridia</taxon>
        <taxon>Lachnospirales</taxon>
        <taxon>Lachnospiraceae</taxon>
        <taxon>Blautia</taxon>
    </lineage>
</organism>
<sequence length="219" mass="25008">MKSYFAKIRENTAGMNGREKADYVLTYYWYHILGFAAALGLVLFLIIHFGFRQAPPVFTCVLVNQDINFARDQELEEAFAKASELPADRLEIDSDFNLSYGDTQLEGVNESSYEKFFFKWRNQELDAVLMPESFYEYCRELGGSFYSLDQWDTRDLPLYEESGVPTAIKAEETGLAKYLNNETGEALLLVFPDTGQHQEACGAFLQFLQEEKDVDITGA</sequence>
<gene>
    <name evidence="2" type="ORF">H9753_03955</name>
</gene>
<reference evidence="2" key="2">
    <citation type="submission" date="2021-04" db="EMBL/GenBank/DDBJ databases">
        <authorList>
            <person name="Gilroy R."/>
        </authorList>
    </citation>
    <scope>NUCLEOTIDE SEQUENCE</scope>
    <source>
        <strain evidence="2">ChiBcec2-3848</strain>
    </source>
</reference>
<feature type="transmembrane region" description="Helical" evidence="1">
    <location>
        <begin position="28"/>
        <end position="51"/>
    </location>
</feature>
<keyword evidence="1" id="KW-0472">Membrane</keyword>
<accession>A0A9D2PP69</accession>
<reference evidence="2" key="1">
    <citation type="journal article" date="2021" name="PeerJ">
        <title>Extensive microbial diversity within the chicken gut microbiome revealed by metagenomics and culture.</title>
        <authorList>
            <person name="Gilroy R."/>
            <person name="Ravi A."/>
            <person name="Getino M."/>
            <person name="Pursley I."/>
            <person name="Horton D.L."/>
            <person name="Alikhan N.F."/>
            <person name="Baker D."/>
            <person name="Gharbi K."/>
            <person name="Hall N."/>
            <person name="Watson M."/>
            <person name="Adriaenssens E.M."/>
            <person name="Foster-Nyarko E."/>
            <person name="Jarju S."/>
            <person name="Secka A."/>
            <person name="Antonio M."/>
            <person name="Oren A."/>
            <person name="Chaudhuri R.R."/>
            <person name="La Ragione R."/>
            <person name="Hildebrand F."/>
            <person name="Pallen M.J."/>
        </authorList>
    </citation>
    <scope>NUCLEOTIDE SEQUENCE</scope>
    <source>
        <strain evidence="2">ChiBcec2-3848</strain>
    </source>
</reference>
<proteinExistence type="predicted"/>